<evidence type="ECO:0000259" key="3">
    <source>
        <dbReference type="PROSITE" id="PS51819"/>
    </source>
</evidence>
<dbReference type="GO" id="GO:0046872">
    <property type="term" value="F:metal ion binding"/>
    <property type="evidence" value="ECO:0007669"/>
    <property type="project" value="UniProtKB-KW"/>
</dbReference>
<dbReference type="GO" id="GO:0004493">
    <property type="term" value="F:methylmalonyl-CoA epimerase activity"/>
    <property type="evidence" value="ECO:0007669"/>
    <property type="project" value="TreeGrafter"/>
</dbReference>
<evidence type="ECO:0000256" key="2">
    <source>
        <dbReference type="ARBA" id="ARBA00022723"/>
    </source>
</evidence>
<dbReference type="SUPFAM" id="SSF54593">
    <property type="entry name" value="Glyoxalase/Bleomycin resistance protein/Dihydroxybiphenyl dioxygenase"/>
    <property type="match status" value="1"/>
</dbReference>
<dbReference type="InterPro" id="IPR017515">
    <property type="entry name" value="MeMalonyl-CoA_epimerase"/>
</dbReference>
<comment type="caution">
    <text evidence="4">The sequence shown here is derived from an EMBL/GenBank/DDBJ whole genome shotgun (WGS) entry which is preliminary data.</text>
</comment>
<feature type="domain" description="VOC" evidence="3">
    <location>
        <begin position="4"/>
        <end position="132"/>
    </location>
</feature>
<dbReference type="CDD" id="cd07249">
    <property type="entry name" value="MMCE"/>
    <property type="match status" value="1"/>
</dbReference>
<dbReference type="InterPro" id="IPR037523">
    <property type="entry name" value="VOC_core"/>
</dbReference>
<proteinExistence type="inferred from homology"/>
<evidence type="ECO:0000313" key="4">
    <source>
        <dbReference type="EMBL" id="PKK91625.1"/>
    </source>
</evidence>
<protein>
    <submittedName>
        <fullName evidence="4">Methylmalonyl-CoA epimerase</fullName>
    </submittedName>
</protein>
<dbReference type="EMBL" id="PGXC01000002">
    <property type="protein sequence ID" value="PKK91625.1"/>
    <property type="molecule type" value="Genomic_DNA"/>
</dbReference>
<dbReference type="PANTHER" id="PTHR43048">
    <property type="entry name" value="METHYLMALONYL-COA EPIMERASE"/>
    <property type="match status" value="1"/>
</dbReference>
<dbReference type="NCBIfam" id="TIGR03081">
    <property type="entry name" value="metmalonyl_epim"/>
    <property type="match status" value="1"/>
</dbReference>
<dbReference type="Pfam" id="PF13669">
    <property type="entry name" value="Glyoxalase_4"/>
    <property type="match status" value="1"/>
</dbReference>
<accession>A0A2N1PTE9</accession>
<keyword evidence="2" id="KW-0479">Metal-binding</keyword>
<dbReference type="Gene3D" id="3.10.180.10">
    <property type="entry name" value="2,3-Dihydroxybiphenyl 1,2-Dioxygenase, domain 1"/>
    <property type="match status" value="1"/>
</dbReference>
<dbReference type="InterPro" id="IPR029068">
    <property type="entry name" value="Glyas_Bleomycin-R_OHBP_Dase"/>
</dbReference>
<dbReference type="PROSITE" id="PS51819">
    <property type="entry name" value="VOC"/>
    <property type="match status" value="1"/>
</dbReference>
<evidence type="ECO:0000256" key="1">
    <source>
        <dbReference type="ARBA" id="ARBA00009308"/>
    </source>
</evidence>
<name>A0A2N1PTE9_9BACT</name>
<gene>
    <name evidence="4" type="primary">mce</name>
    <name evidence="4" type="ORF">CVV64_02850</name>
</gene>
<dbReference type="InterPro" id="IPR051785">
    <property type="entry name" value="MMCE/EMCE_epimerase"/>
</dbReference>
<evidence type="ECO:0000313" key="5">
    <source>
        <dbReference type="Proteomes" id="UP000233256"/>
    </source>
</evidence>
<organism evidence="4 5">
    <name type="scientific">Candidatus Wallbacteria bacterium HGW-Wallbacteria-1</name>
    <dbReference type="NCBI Taxonomy" id="2013854"/>
    <lineage>
        <taxon>Bacteria</taxon>
        <taxon>Candidatus Walliibacteriota</taxon>
    </lineage>
</organism>
<dbReference type="Proteomes" id="UP000233256">
    <property type="component" value="Unassembled WGS sequence"/>
</dbReference>
<dbReference type="PANTHER" id="PTHR43048:SF3">
    <property type="entry name" value="METHYLMALONYL-COA EPIMERASE, MITOCHONDRIAL"/>
    <property type="match status" value="1"/>
</dbReference>
<dbReference type="AlphaFoldDB" id="A0A2N1PTE9"/>
<comment type="similarity">
    <text evidence="1">Belongs to the methylmalonyl-CoA epimerase family.</text>
</comment>
<dbReference type="GO" id="GO:0046491">
    <property type="term" value="P:L-methylmalonyl-CoA metabolic process"/>
    <property type="evidence" value="ECO:0007669"/>
    <property type="project" value="TreeGrafter"/>
</dbReference>
<sequence>MIRKIDHIAVAVENLTASAEILGKLLGISPSEVEEVAEQKVRALFFDIGGVHIELLEPTSEDSPVAGFLEKKGQGIHHIAFATDDIQNEISRLDQQGFKMIDSIPRTGAGGKKIAFIHPRSSEKVLTELCQE</sequence>
<reference evidence="4 5" key="1">
    <citation type="journal article" date="2017" name="ISME J.">
        <title>Potential for microbial H2 and metal transformations associated with novel bacteria and archaea in deep terrestrial subsurface sediments.</title>
        <authorList>
            <person name="Hernsdorf A.W."/>
            <person name="Amano Y."/>
            <person name="Miyakawa K."/>
            <person name="Ise K."/>
            <person name="Suzuki Y."/>
            <person name="Anantharaman K."/>
            <person name="Probst A."/>
            <person name="Burstein D."/>
            <person name="Thomas B.C."/>
            <person name="Banfield J.F."/>
        </authorList>
    </citation>
    <scope>NUCLEOTIDE SEQUENCE [LARGE SCALE GENOMIC DNA]</scope>
    <source>
        <strain evidence="4">HGW-Wallbacteria-1</strain>
    </source>
</reference>